<protein>
    <submittedName>
        <fullName evidence="2">Uncharacterized protein</fullName>
    </submittedName>
</protein>
<dbReference type="AlphaFoldDB" id="A0A975W7V8"/>
<evidence type="ECO:0000313" key="2">
    <source>
        <dbReference type="EMBL" id="SEI93006.1"/>
    </source>
</evidence>
<evidence type="ECO:0000313" key="3">
    <source>
        <dbReference type="Proteomes" id="UP000182932"/>
    </source>
</evidence>
<keyword evidence="1" id="KW-0812">Transmembrane</keyword>
<gene>
    <name evidence="2" type="ORF">SAMN04487940_102400</name>
</gene>
<organism evidence="2 3">
    <name type="scientific">Marinovum algicola</name>
    <dbReference type="NCBI Taxonomy" id="42444"/>
    <lineage>
        <taxon>Bacteria</taxon>
        <taxon>Pseudomonadati</taxon>
        <taxon>Pseudomonadota</taxon>
        <taxon>Alphaproteobacteria</taxon>
        <taxon>Rhodobacterales</taxon>
        <taxon>Roseobacteraceae</taxon>
        <taxon>Marinovum</taxon>
    </lineage>
</organism>
<keyword evidence="1" id="KW-1133">Transmembrane helix</keyword>
<dbReference type="EMBL" id="FNYY01000002">
    <property type="protein sequence ID" value="SEI93006.1"/>
    <property type="molecule type" value="Genomic_DNA"/>
</dbReference>
<sequence>MTSFEIAVPLMALAVLGVDFLIRKRDTRRLEPARLRHPAK</sequence>
<comment type="caution">
    <text evidence="2">The sequence shown here is derived from an EMBL/GenBank/DDBJ whole genome shotgun (WGS) entry which is preliminary data.</text>
</comment>
<dbReference type="GeneID" id="80821524"/>
<dbReference type="RefSeq" id="WP_275937317.1">
    <property type="nucleotide sequence ID" value="NZ_FNYY01000002.1"/>
</dbReference>
<proteinExistence type="predicted"/>
<dbReference type="Proteomes" id="UP000182932">
    <property type="component" value="Unassembled WGS sequence"/>
</dbReference>
<reference evidence="2 3" key="1">
    <citation type="submission" date="2016-10" db="EMBL/GenBank/DDBJ databases">
        <authorList>
            <person name="Varghese N."/>
            <person name="Submissions S."/>
        </authorList>
    </citation>
    <scope>NUCLEOTIDE SEQUENCE [LARGE SCALE GENOMIC DNA]</scope>
    <source>
        <strain evidence="2 3">FF3</strain>
    </source>
</reference>
<keyword evidence="3" id="KW-1185">Reference proteome</keyword>
<feature type="transmembrane region" description="Helical" evidence="1">
    <location>
        <begin position="6"/>
        <end position="22"/>
    </location>
</feature>
<accession>A0A975W7V8</accession>
<keyword evidence="1" id="KW-0472">Membrane</keyword>
<name>A0A975W7V8_9RHOB</name>
<evidence type="ECO:0000256" key="1">
    <source>
        <dbReference type="SAM" id="Phobius"/>
    </source>
</evidence>